<protein>
    <submittedName>
        <fullName evidence="1">2'-5' RNA ligase family protein</fullName>
    </submittedName>
</protein>
<keyword evidence="1" id="KW-0436">Ligase</keyword>
<dbReference type="InterPro" id="IPR009097">
    <property type="entry name" value="Cyclic_Pdiesterase"/>
</dbReference>
<dbReference type="Proteomes" id="UP001595823">
    <property type="component" value="Unassembled WGS sequence"/>
</dbReference>
<dbReference type="PANTHER" id="PTHR40037">
    <property type="entry name" value="PHOSPHOESTERASE YJCG-RELATED"/>
    <property type="match status" value="1"/>
</dbReference>
<accession>A0ABV8TW64</accession>
<reference evidence="2" key="1">
    <citation type="journal article" date="2019" name="Int. J. Syst. Evol. Microbiol.">
        <title>The Global Catalogue of Microorganisms (GCM) 10K type strain sequencing project: providing services to taxonomists for standard genome sequencing and annotation.</title>
        <authorList>
            <consortium name="The Broad Institute Genomics Platform"/>
            <consortium name="The Broad Institute Genome Sequencing Center for Infectious Disease"/>
            <person name="Wu L."/>
            <person name="Ma J."/>
        </authorList>
    </citation>
    <scope>NUCLEOTIDE SEQUENCE [LARGE SCALE GENOMIC DNA]</scope>
    <source>
        <strain evidence="2">IBRC-M 10908</strain>
    </source>
</reference>
<evidence type="ECO:0000313" key="2">
    <source>
        <dbReference type="Proteomes" id="UP001595823"/>
    </source>
</evidence>
<dbReference type="Pfam" id="PF13563">
    <property type="entry name" value="2_5_RNA_ligase2"/>
    <property type="match status" value="1"/>
</dbReference>
<sequence length="195" mass="21188">MGDERRSQEGAEALSVGVAIPLPEPWLSDLDKARIDSGDPLGGIVPAHLTLLAPTEITAETLPVFERHLAETARASEPFLLHLRGTGTFRPVTDVVFVTVARGIASCERLAASIGSGPVAKTSRYPYHPHVTVAQNVSQDDLDTAFDKLAGFEAQWTVDHFILYTHSRDVGDLTIPTPWTPRRKYDLGRASHANA</sequence>
<dbReference type="GO" id="GO:0016874">
    <property type="term" value="F:ligase activity"/>
    <property type="evidence" value="ECO:0007669"/>
    <property type="project" value="UniProtKB-KW"/>
</dbReference>
<comment type="caution">
    <text evidence="1">The sequence shown here is derived from an EMBL/GenBank/DDBJ whole genome shotgun (WGS) entry which is preliminary data.</text>
</comment>
<dbReference type="PANTHER" id="PTHR40037:SF1">
    <property type="entry name" value="PHOSPHOESTERASE SAOUHSC_00951-RELATED"/>
    <property type="match status" value="1"/>
</dbReference>
<keyword evidence="2" id="KW-1185">Reference proteome</keyword>
<dbReference type="SUPFAM" id="SSF55144">
    <property type="entry name" value="LigT-like"/>
    <property type="match status" value="1"/>
</dbReference>
<dbReference type="InterPro" id="IPR050580">
    <property type="entry name" value="2H_phosphoesterase_YjcG-like"/>
</dbReference>
<dbReference type="RefSeq" id="WP_380618955.1">
    <property type="nucleotide sequence ID" value="NZ_JBHSDK010000010.1"/>
</dbReference>
<proteinExistence type="predicted"/>
<name>A0ABV8TW64_9ACTN</name>
<organism evidence="1 2">
    <name type="scientific">Salininema proteolyticum</name>
    <dbReference type="NCBI Taxonomy" id="1607685"/>
    <lineage>
        <taxon>Bacteria</taxon>
        <taxon>Bacillati</taxon>
        <taxon>Actinomycetota</taxon>
        <taxon>Actinomycetes</taxon>
        <taxon>Glycomycetales</taxon>
        <taxon>Glycomycetaceae</taxon>
        <taxon>Salininema</taxon>
    </lineage>
</organism>
<dbReference type="EMBL" id="JBHSDK010000010">
    <property type="protein sequence ID" value="MFC4334852.1"/>
    <property type="molecule type" value="Genomic_DNA"/>
</dbReference>
<gene>
    <name evidence="1" type="ORF">ACFPET_06540</name>
</gene>
<dbReference type="Gene3D" id="3.90.1140.10">
    <property type="entry name" value="Cyclic phosphodiesterase"/>
    <property type="match status" value="1"/>
</dbReference>
<evidence type="ECO:0000313" key="1">
    <source>
        <dbReference type="EMBL" id="MFC4334852.1"/>
    </source>
</evidence>